<keyword evidence="1" id="KW-0812">Transmembrane</keyword>
<keyword evidence="1" id="KW-1133">Transmembrane helix</keyword>
<evidence type="ECO:0000256" key="1">
    <source>
        <dbReference type="SAM" id="Phobius"/>
    </source>
</evidence>
<feature type="transmembrane region" description="Helical" evidence="1">
    <location>
        <begin position="205"/>
        <end position="221"/>
    </location>
</feature>
<gene>
    <name evidence="2" type="ORF">JK386_17935</name>
</gene>
<comment type="caution">
    <text evidence="2">The sequence shown here is derived from an EMBL/GenBank/DDBJ whole genome shotgun (WGS) entry which is preliminary data.</text>
</comment>
<name>A0A938Y4K7_9ACTN</name>
<sequence>MSVLVGVVIIWFCRGRERAGLAAPVLAMGSCVAAAWVVVTVAVGPGSGGDVVWVLPEWAPASGGRVGGPVTTGRLWTGVELALRALAHLALLACVARCVSGERLAGLADVAFGRLAPVVHPWCFLADELARAERRRAPLRAHSLGRVASGGVLPAAADRAASWRALGASTPSGRPAERVRALVVLVGAGLALAASVAAGVGGVEASLLLAVAVLTTGFLLSLPRAERPDPGEVVVLVCAALNLVVAMVDLDPYLRALPLLLLPAATLATWKPFPGGAVR</sequence>
<proteinExistence type="predicted"/>
<dbReference type="AlphaFoldDB" id="A0A938Y4K7"/>
<organism evidence="2 3">
    <name type="scientific">Nocardioides faecalis</name>
    <dbReference type="NCBI Taxonomy" id="2803858"/>
    <lineage>
        <taxon>Bacteria</taxon>
        <taxon>Bacillati</taxon>
        <taxon>Actinomycetota</taxon>
        <taxon>Actinomycetes</taxon>
        <taxon>Propionibacteriales</taxon>
        <taxon>Nocardioidaceae</taxon>
        <taxon>Nocardioides</taxon>
    </lineage>
</organism>
<protein>
    <submittedName>
        <fullName evidence="2">Uncharacterized protein</fullName>
    </submittedName>
</protein>
<evidence type="ECO:0000313" key="3">
    <source>
        <dbReference type="Proteomes" id="UP000663791"/>
    </source>
</evidence>
<dbReference type="Proteomes" id="UP000663791">
    <property type="component" value="Unassembled WGS sequence"/>
</dbReference>
<feature type="transmembrane region" description="Helical" evidence="1">
    <location>
        <begin position="233"/>
        <end position="250"/>
    </location>
</feature>
<dbReference type="EMBL" id="JAERTX010000027">
    <property type="protein sequence ID" value="MBM9461776.1"/>
    <property type="molecule type" value="Genomic_DNA"/>
</dbReference>
<dbReference type="RefSeq" id="WP_205293097.1">
    <property type="nucleotide sequence ID" value="NZ_CP074406.1"/>
</dbReference>
<keyword evidence="3" id="KW-1185">Reference proteome</keyword>
<feature type="transmembrane region" description="Helical" evidence="1">
    <location>
        <begin position="21"/>
        <end position="43"/>
    </location>
</feature>
<reference evidence="2" key="1">
    <citation type="submission" date="2021-01" db="EMBL/GenBank/DDBJ databases">
        <title>Novel species in genus Nocardioides.</title>
        <authorList>
            <person name="Zhang G."/>
        </authorList>
    </citation>
    <scope>NUCLEOTIDE SEQUENCE</scope>
    <source>
        <strain evidence="2">Zg-536</strain>
    </source>
</reference>
<evidence type="ECO:0000313" key="2">
    <source>
        <dbReference type="EMBL" id="MBM9461776.1"/>
    </source>
</evidence>
<accession>A0A938Y4K7</accession>
<keyword evidence="1" id="KW-0472">Membrane</keyword>